<reference evidence="5 6" key="1">
    <citation type="submission" date="2023-06" db="EMBL/GenBank/DDBJ databases">
        <authorList>
            <person name="Yushchuk O."/>
            <person name="Binda E."/>
            <person name="Ruckert-Reed C."/>
            <person name="Fedorenko V."/>
            <person name="Kalinowski J."/>
            <person name="Marinelli F."/>
        </authorList>
    </citation>
    <scope>NUCLEOTIDE SEQUENCE [LARGE SCALE GENOMIC DNA]</scope>
    <source>
        <strain evidence="5 6">NRRL 3884</strain>
    </source>
</reference>
<dbReference type="InterPro" id="IPR001647">
    <property type="entry name" value="HTH_TetR"/>
</dbReference>
<evidence type="ECO:0000313" key="6">
    <source>
        <dbReference type="Proteomes" id="UP001240150"/>
    </source>
</evidence>
<dbReference type="Gene3D" id="1.10.357.10">
    <property type="entry name" value="Tetracycline Repressor, domain 2"/>
    <property type="match status" value="1"/>
</dbReference>
<name>A0ABY8W8U5_9ACTN</name>
<dbReference type="InterPro" id="IPR009057">
    <property type="entry name" value="Homeodomain-like_sf"/>
</dbReference>
<proteinExistence type="predicted"/>
<dbReference type="Proteomes" id="UP001240150">
    <property type="component" value="Chromosome"/>
</dbReference>
<dbReference type="SUPFAM" id="SSF46689">
    <property type="entry name" value="Homeodomain-like"/>
    <property type="match status" value="1"/>
</dbReference>
<feature type="domain" description="HTH tetR-type" evidence="4">
    <location>
        <begin position="16"/>
        <end position="63"/>
    </location>
</feature>
<dbReference type="SUPFAM" id="SSF48498">
    <property type="entry name" value="Tetracyclin repressor-like, C-terminal domain"/>
    <property type="match status" value="1"/>
</dbReference>
<dbReference type="RefSeq" id="WP_284915489.1">
    <property type="nucleotide sequence ID" value="NZ_CP126980.1"/>
</dbReference>
<evidence type="ECO:0000256" key="3">
    <source>
        <dbReference type="ARBA" id="ARBA00023163"/>
    </source>
</evidence>
<dbReference type="PANTHER" id="PTHR30055">
    <property type="entry name" value="HTH-TYPE TRANSCRIPTIONAL REGULATOR RUTR"/>
    <property type="match status" value="1"/>
</dbReference>
<accession>A0ABY8W8U5</accession>
<evidence type="ECO:0000313" key="5">
    <source>
        <dbReference type="EMBL" id="WIM94286.1"/>
    </source>
</evidence>
<evidence type="ECO:0000256" key="2">
    <source>
        <dbReference type="ARBA" id="ARBA00023125"/>
    </source>
</evidence>
<dbReference type="EMBL" id="CP126980">
    <property type="protein sequence ID" value="WIM94286.1"/>
    <property type="molecule type" value="Genomic_DNA"/>
</dbReference>
<keyword evidence="1" id="KW-0805">Transcription regulation</keyword>
<gene>
    <name evidence="5" type="ORF">ACTOB_006302</name>
</gene>
<dbReference type="PANTHER" id="PTHR30055:SF234">
    <property type="entry name" value="HTH-TYPE TRANSCRIPTIONAL REGULATOR BETI"/>
    <property type="match status" value="1"/>
</dbReference>
<evidence type="ECO:0000259" key="4">
    <source>
        <dbReference type="Pfam" id="PF00440"/>
    </source>
</evidence>
<keyword evidence="3" id="KW-0804">Transcription</keyword>
<sequence length="201" mass="21664">MRVNDTVTAGARRAQIVAAAIDTIAELGYGNASFARIAKRAGISSTRLISYHFDDKADLVRAVVAAVFADAADFMGKRLRAVTGDRSELLATYIESNLEFFAERPAAIRAYLEIAMSARTDDGAPLVRPEEVDDPGSRLAAMFREGQEAGEFRRFDPVVMATTVRAAIDAAAQQPDLDPHAYAAELVALFTRAIRSDAATP</sequence>
<evidence type="ECO:0000256" key="1">
    <source>
        <dbReference type="ARBA" id="ARBA00023015"/>
    </source>
</evidence>
<protein>
    <submittedName>
        <fullName evidence="5">TetR/AcrR family transcriptional regulator</fullName>
    </submittedName>
</protein>
<dbReference type="Pfam" id="PF00440">
    <property type="entry name" value="TetR_N"/>
    <property type="match status" value="1"/>
</dbReference>
<keyword evidence="6" id="KW-1185">Reference proteome</keyword>
<dbReference type="Gene3D" id="1.10.10.60">
    <property type="entry name" value="Homeodomain-like"/>
    <property type="match status" value="1"/>
</dbReference>
<dbReference type="InterPro" id="IPR036271">
    <property type="entry name" value="Tet_transcr_reg_TetR-rel_C_sf"/>
</dbReference>
<dbReference type="InterPro" id="IPR050109">
    <property type="entry name" value="HTH-type_TetR-like_transc_reg"/>
</dbReference>
<keyword evidence="2" id="KW-0238">DNA-binding</keyword>
<organism evidence="5 6">
    <name type="scientific">Actinoplanes oblitus</name>
    <dbReference type="NCBI Taxonomy" id="3040509"/>
    <lineage>
        <taxon>Bacteria</taxon>
        <taxon>Bacillati</taxon>
        <taxon>Actinomycetota</taxon>
        <taxon>Actinomycetes</taxon>
        <taxon>Micromonosporales</taxon>
        <taxon>Micromonosporaceae</taxon>
        <taxon>Actinoplanes</taxon>
    </lineage>
</organism>